<dbReference type="InterPro" id="IPR017871">
    <property type="entry name" value="ABC_transporter-like_CS"/>
</dbReference>
<dbReference type="PROSITE" id="PS00211">
    <property type="entry name" value="ABC_TRANSPORTER_1"/>
    <property type="match status" value="1"/>
</dbReference>
<dbReference type="SUPFAM" id="SSF52540">
    <property type="entry name" value="P-loop containing nucleoside triphosphate hydrolases"/>
    <property type="match status" value="1"/>
</dbReference>
<dbReference type="Pfam" id="PF00005">
    <property type="entry name" value="ABC_tran"/>
    <property type="match status" value="1"/>
</dbReference>
<evidence type="ECO:0000313" key="12">
    <source>
        <dbReference type="Proteomes" id="UP001501251"/>
    </source>
</evidence>
<accession>A0ABP8AZM9</accession>
<sequence>MIIEAHDLRKTFTTRRGKDGPREVEAVKGVDLSVAEGEIFAFLGPNGAGKTTTIRMLATLVTPTSGTARVAGHDVVTEAARVREKIGYVGQGGGVDENSPGREGLVLAARIGGMSRARAKARSDELLAAFDLAELADRPVRTLSGGQKRRFALAVGLVNHPPLFFLDEPTTGLDPQNRANLWDEVRSLRDRGTSVLLTTHYLEEADALCDRLVIIDHGRVVAEGTPAELKKEVAGDVVTLRLDRASEARALLDAEPYVREVREEEREEDVLRAYLDDGEHNLPALLRVLETGGLPIRSISLDRATLDDVFLRHTGRSLRDAN</sequence>
<evidence type="ECO:0000256" key="3">
    <source>
        <dbReference type="ARBA" id="ARBA00022475"/>
    </source>
</evidence>
<keyword evidence="2" id="KW-0813">Transport</keyword>
<evidence type="ECO:0000256" key="8">
    <source>
        <dbReference type="ARBA" id="ARBA00023251"/>
    </source>
</evidence>
<protein>
    <submittedName>
        <fullName evidence="11">Daunorubicin resistance protein DrrA family ABC transporter ATP-binding protein</fullName>
    </submittedName>
</protein>
<evidence type="ECO:0000256" key="6">
    <source>
        <dbReference type="ARBA" id="ARBA00022967"/>
    </source>
</evidence>
<comment type="similarity">
    <text evidence="9">Belongs to the ABC transporter superfamily. Drug exporter-1 (DrugE1) (TC 3.A.1.105) family.</text>
</comment>
<dbReference type="InterPro" id="IPR003439">
    <property type="entry name" value="ABC_transporter-like_ATP-bd"/>
</dbReference>
<name>A0ABP8AZM9_9ACTN</name>
<keyword evidence="8" id="KW-0046">Antibiotic resistance</keyword>
<evidence type="ECO:0000256" key="9">
    <source>
        <dbReference type="ARBA" id="ARBA00049985"/>
    </source>
</evidence>
<dbReference type="NCBIfam" id="TIGR01188">
    <property type="entry name" value="drrA"/>
    <property type="match status" value="1"/>
</dbReference>
<keyword evidence="3" id="KW-1003">Cell membrane</keyword>
<gene>
    <name evidence="11" type="ORF">GCM10022252_38330</name>
</gene>
<dbReference type="Gene3D" id="3.40.50.300">
    <property type="entry name" value="P-loop containing nucleotide triphosphate hydrolases"/>
    <property type="match status" value="1"/>
</dbReference>
<proteinExistence type="inferred from homology"/>
<evidence type="ECO:0000256" key="5">
    <source>
        <dbReference type="ARBA" id="ARBA00022840"/>
    </source>
</evidence>
<dbReference type="InterPro" id="IPR027417">
    <property type="entry name" value="P-loop_NTPase"/>
</dbReference>
<dbReference type="PANTHER" id="PTHR42711">
    <property type="entry name" value="ABC TRANSPORTER ATP-BINDING PROTEIN"/>
    <property type="match status" value="1"/>
</dbReference>
<evidence type="ECO:0000256" key="4">
    <source>
        <dbReference type="ARBA" id="ARBA00022741"/>
    </source>
</evidence>
<dbReference type="Proteomes" id="UP001501251">
    <property type="component" value="Unassembled WGS sequence"/>
</dbReference>
<dbReference type="RefSeq" id="WP_344919283.1">
    <property type="nucleotide sequence ID" value="NZ_BAABAQ010000006.1"/>
</dbReference>
<dbReference type="PANTHER" id="PTHR42711:SF19">
    <property type="entry name" value="DOXORUBICIN RESISTANCE ATP-BINDING PROTEIN DRRA"/>
    <property type="match status" value="1"/>
</dbReference>
<dbReference type="InterPro" id="IPR005894">
    <property type="entry name" value="DrrA"/>
</dbReference>
<dbReference type="GO" id="GO:0005524">
    <property type="term" value="F:ATP binding"/>
    <property type="evidence" value="ECO:0007669"/>
    <property type="project" value="UniProtKB-KW"/>
</dbReference>
<dbReference type="InterPro" id="IPR003593">
    <property type="entry name" value="AAA+_ATPase"/>
</dbReference>
<keyword evidence="12" id="KW-1185">Reference proteome</keyword>
<dbReference type="PROSITE" id="PS50893">
    <property type="entry name" value="ABC_TRANSPORTER_2"/>
    <property type="match status" value="1"/>
</dbReference>
<keyword evidence="7" id="KW-0472">Membrane</keyword>
<evidence type="ECO:0000313" key="11">
    <source>
        <dbReference type="EMBL" id="GAA4194200.1"/>
    </source>
</evidence>
<organism evidence="11 12">
    <name type="scientific">Streptosporangium oxazolinicum</name>
    <dbReference type="NCBI Taxonomy" id="909287"/>
    <lineage>
        <taxon>Bacteria</taxon>
        <taxon>Bacillati</taxon>
        <taxon>Actinomycetota</taxon>
        <taxon>Actinomycetes</taxon>
        <taxon>Streptosporangiales</taxon>
        <taxon>Streptosporangiaceae</taxon>
        <taxon>Streptosporangium</taxon>
    </lineage>
</organism>
<keyword evidence="4" id="KW-0547">Nucleotide-binding</keyword>
<dbReference type="InterPro" id="IPR025302">
    <property type="entry name" value="DrrA1/2-like_C"/>
</dbReference>
<keyword evidence="6" id="KW-1278">Translocase</keyword>
<keyword evidence="5 11" id="KW-0067">ATP-binding</keyword>
<dbReference type="InterPro" id="IPR050763">
    <property type="entry name" value="ABC_transporter_ATP-binding"/>
</dbReference>
<comment type="caution">
    <text evidence="11">The sequence shown here is derived from an EMBL/GenBank/DDBJ whole genome shotgun (WGS) entry which is preliminary data.</text>
</comment>
<dbReference type="SMART" id="SM00382">
    <property type="entry name" value="AAA"/>
    <property type="match status" value="1"/>
</dbReference>
<evidence type="ECO:0000256" key="7">
    <source>
        <dbReference type="ARBA" id="ARBA00023136"/>
    </source>
</evidence>
<evidence type="ECO:0000256" key="1">
    <source>
        <dbReference type="ARBA" id="ARBA00004413"/>
    </source>
</evidence>
<comment type="subcellular location">
    <subcellularLocation>
        <location evidence="1">Cell membrane</location>
        <topology evidence="1">Peripheral membrane protein</topology>
        <orientation evidence="1">Cytoplasmic side</orientation>
    </subcellularLocation>
</comment>
<dbReference type="EMBL" id="BAABAQ010000006">
    <property type="protein sequence ID" value="GAA4194200.1"/>
    <property type="molecule type" value="Genomic_DNA"/>
</dbReference>
<dbReference type="Pfam" id="PF13732">
    <property type="entry name" value="DrrA1-3_C"/>
    <property type="match status" value="1"/>
</dbReference>
<reference evidence="12" key="1">
    <citation type="journal article" date="2019" name="Int. J. Syst. Evol. Microbiol.">
        <title>The Global Catalogue of Microorganisms (GCM) 10K type strain sequencing project: providing services to taxonomists for standard genome sequencing and annotation.</title>
        <authorList>
            <consortium name="The Broad Institute Genomics Platform"/>
            <consortium name="The Broad Institute Genome Sequencing Center for Infectious Disease"/>
            <person name="Wu L."/>
            <person name="Ma J."/>
        </authorList>
    </citation>
    <scope>NUCLEOTIDE SEQUENCE [LARGE SCALE GENOMIC DNA]</scope>
    <source>
        <strain evidence="12">JCM 17388</strain>
    </source>
</reference>
<evidence type="ECO:0000259" key="10">
    <source>
        <dbReference type="PROSITE" id="PS50893"/>
    </source>
</evidence>
<evidence type="ECO:0000256" key="2">
    <source>
        <dbReference type="ARBA" id="ARBA00022448"/>
    </source>
</evidence>
<feature type="domain" description="ABC transporter" evidence="10">
    <location>
        <begin position="3"/>
        <end position="242"/>
    </location>
</feature>